<protein>
    <submittedName>
        <fullName evidence="2">Uncharacterized protein</fullName>
    </submittedName>
</protein>
<feature type="region of interest" description="Disordered" evidence="1">
    <location>
        <begin position="182"/>
        <end position="215"/>
    </location>
</feature>
<accession>A0A0D2PGY8</accession>
<feature type="region of interest" description="Disordered" evidence="1">
    <location>
        <begin position="1"/>
        <end position="67"/>
    </location>
</feature>
<reference evidence="3" key="1">
    <citation type="submission" date="2014-04" db="EMBL/GenBank/DDBJ databases">
        <title>Evolutionary Origins and Diversification of the Mycorrhizal Mutualists.</title>
        <authorList>
            <consortium name="DOE Joint Genome Institute"/>
            <consortium name="Mycorrhizal Genomics Consortium"/>
            <person name="Kohler A."/>
            <person name="Kuo A."/>
            <person name="Nagy L.G."/>
            <person name="Floudas D."/>
            <person name="Copeland A."/>
            <person name="Barry K.W."/>
            <person name="Cichocki N."/>
            <person name="Veneault-Fourrey C."/>
            <person name="LaButti K."/>
            <person name="Lindquist E.A."/>
            <person name="Lipzen A."/>
            <person name="Lundell T."/>
            <person name="Morin E."/>
            <person name="Murat C."/>
            <person name="Riley R."/>
            <person name="Ohm R."/>
            <person name="Sun H."/>
            <person name="Tunlid A."/>
            <person name="Henrissat B."/>
            <person name="Grigoriev I.V."/>
            <person name="Hibbett D.S."/>
            <person name="Martin F."/>
        </authorList>
    </citation>
    <scope>NUCLEOTIDE SEQUENCE [LARGE SCALE GENOMIC DNA]</scope>
    <source>
        <strain evidence="3">FD-334 SS-4</strain>
    </source>
</reference>
<feature type="compositionally biased region" description="Polar residues" evidence="1">
    <location>
        <begin position="473"/>
        <end position="489"/>
    </location>
</feature>
<evidence type="ECO:0000256" key="1">
    <source>
        <dbReference type="SAM" id="MobiDB-lite"/>
    </source>
</evidence>
<sequence>MSAPPASSHADVNSIRPTTTVRPTPSTTTSTPLQMHSQKKGTSKNAIITGSMGSNVPQKKAPRRSSKPIINWFQRKLAGSGKAKRAENVPLRIAELGIVRNNSSTGRQMNRITSSPLPVQSHYLKQQVRPDAASLARRKTRSISLYGDEELREANQYHDDDTASLDQYSLNRDSIWSPASALEADDDASVRPIPPSAPPSPSPSRSSSSYLSDPRTFRSMAASTKPTTLLSIDLNGNGMAHIAQAPAPPQQINRFAPHVRQSSSLSNAALLSSGASITFSALPSTQPPSRPTSNPGSLGSSILNTPQGPTQNGQVSSVQAPLHTNHHPRNNPRPSSPPMDNASVFTLASSAFGITPNRLTTQTYTPSAIGDSVSHYGGSITFLDAESTSHYVPEDDERLEERDFDASVRALRPRSSRRGSWESEASGWSARVTGPGTPSLLRERSLRTSESGQTGNLSTENGDTYDNTDDQNLDNSESNGDTTEGNTRADTPVDQIGIKVESPPALPVSTPKEVEQYFPRASSDTIDQAALTPSISVHGAQDQHTCSS</sequence>
<feature type="compositionally biased region" description="Low complexity" evidence="1">
    <location>
        <begin position="16"/>
        <end position="32"/>
    </location>
</feature>
<organism evidence="2 3">
    <name type="scientific">Hypholoma sublateritium (strain FD-334 SS-4)</name>
    <dbReference type="NCBI Taxonomy" id="945553"/>
    <lineage>
        <taxon>Eukaryota</taxon>
        <taxon>Fungi</taxon>
        <taxon>Dikarya</taxon>
        <taxon>Basidiomycota</taxon>
        <taxon>Agaricomycotina</taxon>
        <taxon>Agaricomycetes</taxon>
        <taxon>Agaricomycetidae</taxon>
        <taxon>Agaricales</taxon>
        <taxon>Agaricineae</taxon>
        <taxon>Strophariaceae</taxon>
        <taxon>Hypholoma</taxon>
    </lineage>
</organism>
<feature type="region of interest" description="Disordered" evidence="1">
    <location>
        <begin position="410"/>
        <end position="512"/>
    </location>
</feature>
<feature type="compositionally biased region" description="Pro residues" evidence="1">
    <location>
        <begin position="192"/>
        <end position="202"/>
    </location>
</feature>
<dbReference type="OrthoDB" id="3269047at2759"/>
<name>A0A0D2PGY8_HYPSF</name>
<evidence type="ECO:0000313" key="3">
    <source>
        <dbReference type="Proteomes" id="UP000054270"/>
    </source>
</evidence>
<dbReference type="EMBL" id="KN817518">
    <property type="protein sequence ID" value="KJA30099.1"/>
    <property type="molecule type" value="Genomic_DNA"/>
</dbReference>
<feature type="region of interest" description="Disordered" evidence="1">
    <location>
        <begin position="281"/>
        <end position="343"/>
    </location>
</feature>
<feature type="compositionally biased region" description="Polar residues" evidence="1">
    <location>
        <begin position="291"/>
        <end position="319"/>
    </location>
</feature>
<feature type="compositionally biased region" description="Low complexity" evidence="1">
    <location>
        <begin position="203"/>
        <end position="214"/>
    </location>
</feature>
<gene>
    <name evidence="2" type="ORF">HYPSUDRAFT_32172</name>
</gene>
<feature type="compositionally biased region" description="Polar residues" evidence="1">
    <location>
        <begin position="448"/>
        <end position="465"/>
    </location>
</feature>
<evidence type="ECO:0000313" key="2">
    <source>
        <dbReference type="EMBL" id="KJA30099.1"/>
    </source>
</evidence>
<feature type="compositionally biased region" description="Polar residues" evidence="1">
    <location>
        <begin position="43"/>
        <end position="57"/>
    </location>
</feature>
<dbReference type="AlphaFoldDB" id="A0A0D2PGY8"/>
<proteinExistence type="predicted"/>
<dbReference type="Proteomes" id="UP000054270">
    <property type="component" value="Unassembled WGS sequence"/>
</dbReference>
<keyword evidence="3" id="KW-1185">Reference proteome</keyword>
<dbReference type="OMA" id="TDVWHSA"/>